<name>A0A380H8P3_9STAP</name>
<proteinExistence type="predicted"/>
<feature type="transmembrane region" description="Helical" evidence="1">
    <location>
        <begin position="34"/>
        <end position="52"/>
    </location>
</feature>
<gene>
    <name evidence="2" type="ORF">NCTC11807_02069</name>
</gene>
<dbReference type="EMBL" id="UHDZ01000001">
    <property type="protein sequence ID" value="SUM73271.1"/>
    <property type="molecule type" value="Genomic_DNA"/>
</dbReference>
<sequence>MNNHLYIDLYYTNDSISLKIEVTNKQVEVITMRYLMTFIWAVLLLEMVNFVLNSLNSGPALNVINPIIIAVIFTIIVAILDPILKPNKGLNQYES</sequence>
<dbReference type="InterPro" id="IPR021324">
    <property type="entry name" value="DUF2929"/>
</dbReference>
<reference evidence="2 3" key="1">
    <citation type="submission" date="2018-06" db="EMBL/GenBank/DDBJ databases">
        <authorList>
            <consortium name="Pathogen Informatics"/>
            <person name="Doyle S."/>
        </authorList>
    </citation>
    <scope>NUCLEOTIDE SEQUENCE [LARGE SCALE GENOMIC DNA]</scope>
    <source>
        <strain evidence="2 3">NCTC11807</strain>
    </source>
</reference>
<evidence type="ECO:0000256" key="1">
    <source>
        <dbReference type="SAM" id="Phobius"/>
    </source>
</evidence>
<dbReference type="Pfam" id="PF11151">
    <property type="entry name" value="DUF2929"/>
    <property type="match status" value="1"/>
</dbReference>
<keyword evidence="1" id="KW-1133">Transmembrane helix</keyword>
<evidence type="ECO:0000313" key="2">
    <source>
        <dbReference type="EMBL" id="SUM73271.1"/>
    </source>
</evidence>
<accession>A0A380H8P3</accession>
<organism evidence="2 3">
    <name type="scientific">Staphylococcus saccharolyticus</name>
    <dbReference type="NCBI Taxonomy" id="33028"/>
    <lineage>
        <taxon>Bacteria</taxon>
        <taxon>Bacillati</taxon>
        <taxon>Bacillota</taxon>
        <taxon>Bacilli</taxon>
        <taxon>Bacillales</taxon>
        <taxon>Staphylococcaceae</taxon>
        <taxon>Staphylococcus</taxon>
    </lineage>
</organism>
<keyword evidence="1" id="KW-0812">Transmembrane</keyword>
<evidence type="ECO:0000313" key="3">
    <source>
        <dbReference type="Proteomes" id="UP000255425"/>
    </source>
</evidence>
<keyword evidence="3" id="KW-1185">Reference proteome</keyword>
<dbReference type="Proteomes" id="UP000255425">
    <property type="component" value="Unassembled WGS sequence"/>
</dbReference>
<dbReference type="AlphaFoldDB" id="A0A380H8P3"/>
<keyword evidence="1" id="KW-0472">Membrane</keyword>
<protein>
    <submittedName>
        <fullName evidence="2">Protein of uncharacterized function (DUF2929)</fullName>
    </submittedName>
</protein>
<feature type="transmembrane region" description="Helical" evidence="1">
    <location>
        <begin position="64"/>
        <end position="84"/>
    </location>
</feature>